<dbReference type="OrthoDB" id="7208981at2"/>
<protein>
    <submittedName>
        <fullName evidence="2">Crotonobetainyl-CoA:carnitine CoA-transferase CaiB-like acyl-CoA transferase</fullName>
    </submittedName>
</protein>
<name>A0A2S3UWX9_9HYPH</name>
<keyword evidence="1 2" id="KW-0808">Transferase</keyword>
<dbReference type="RefSeq" id="WP_103222132.1">
    <property type="nucleotide sequence ID" value="NZ_PPCN01000003.1"/>
</dbReference>
<dbReference type="Pfam" id="PF02515">
    <property type="entry name" value="CoA_transf_3"/>
    <property type="match status" value="1"/>
</dbReference>
<dbReference type="SUPFAM" id="SSF89796">
    <property type="entry name" value="CoA-transferase family III (CaiB/BaiF)"/>
    <property type="match status" value="1"/>
</dbReference>
<evidence type="ECO:0000256" key="1">
    <source>
        <dbReference type="ARBA" id="ARBA00022679"/>
    </source>
</evidence>
<dbReference type="Gene3D" id="3.30.1540.10">
    <property type="entry name" value="formyl-coa transferase, domain 3"/>
    <property type="match status" value="1"/>
</dbReference>
<gene>
    <name evidence="2" type="ORF">CLV41_103105</name>
</gene>
<reference evidence="2 3" key="1">
    <citation type="submission" date="2018-01" db="EMBL/GenBank/DDBJ databases">
        <title>Genomic Encyclopedia of Archaeal and Bacterial Type Strains, Phase II (KMG-II): from individual species to whole genera.</title>
        <authorList>
            <person name="Goeker M."/>
        </authorList>
    </citation>
    <scope>NUCLEOTIDE SEQUENCE [LARGE SCALE GENOMIC DNA]</scope>
    <source>
        <strain evidence="2 3">DSM 17023</strain>
    </source>
</reference>
<organism evidence="2 3">
    <name type="scientific">Roseibium marinum</name>
    <dbReference type="NCBI Taxonomy" id="281252"/>
    <lineage>
        <taxon>Bacteria</taxon>
        <taxon>Pseudomonadati</taxon>
        <taxon>Pseudomonadota</taxon>
        <taxon>Alphaproteobacteria</taxon>
        <taxon>Hyphomicrobiales</taxon>
        <taxon>Stappiaceae</taxon>
        <taxon>Roseibium</taxon>
    </lineage>
</organism>
<dbReference type="InterPro" id="IPR003673">
    <property type="entry name" value="CoA-Trfase_fam_III"/>
</dbReference>
<dbReference type="InterPro" id="IPR050483">
    <property type="entry name" value="CoA-transferase_III_domain"/>
</dbReference>
<keyword evidence="3" id="KW-1185">Reference proteome</keyword>
<dbReference type="AlphaFoldDB" id="A0A2S3UWX9"/>
<dbReference type="GO" id="GO:0008410">
    <property type="term" value="F:CoA-transferase activity"/>
    <property type="evidence" value="ECO:0007669"/>
    <property type="project" value="TreeGrafter"/>
</dbReference>
<dbReference type="Proteomes" id="UP000236959">
    <property type="component" value="Unassembled WGS sequence"/>
</dbReference>
<dbReference type="PANTHER" id="PTHR48207:SF3">
    <property type="entry name" value="SUCCINATE--HYDROXYMETHYLGLUTARATE COA-TRANSFERASE"/>
    <property type="match status" value="1"/>
</dbReference>
<dbReference type="InterPro" id="IPR044855">
    <property type="entry name" value="CoA-Trfase_III_dom3_sf"/>
</dbReference>
<dbReference type="InterPro" id="IPR023606">
    <property type="entry name" value="CoA-Trfase_III_dom_1_sf"/>
</dbReference>
<dbReference type="Gene3D" id="3.40.50.10540">
    <property type="entry name" value="Crotonobetainyl-coa:carnitine coa-transferase, domain 1"/>
    <property type="match status" value="1"/>
</dbReference>
<sequence length="407" mass="43663">MAGTLSHIRVLDFSRVFAGPWAAQMLADFGADVVKVEHVKGGDDVRRMGVPHLGTDGEPTGETSSFLAMNRGKRSLALDLSKPEGQEIARRLIADADILIENFKTGTLARFGLDFETVAKLNPRLVYCSITGFGQTGPMKHLPGYDPIFQAMSGLLSMTGIGDGKPGAGPALVGYSISDITAGQYAVSAILAALNQRDAVSGEGQFIDIALLDTQIHAASHMAMNYLSSGTLPRRNGTASQITCPWQVFDCADRPIMIAIGNDAQFARFTEYLGLEGIAEDERFATNLARVRNADTLVPMIAGKLAGKQADACYAELEAIGIPAGPLNTFDDVFRMEQVEARGLLQEMRHETAGRVRYVANPVRFSNADIVNAVPPPRFAQHTDEILTGLGLDESQIAALRDAGIVK</sequence>
<evidence type="ECO:0000313" key="3">
    <source>
        <dbReference type="Proteomes" id="UP000236959"/>
    </source>
</evidence>
<accession>A0A2S3UWX9</accession>
<proteinExistence type="predicted"/>
<dbReference type="EMBL" id="PPCN01000003">
    <property type="protein sequence ID" value="POF32186.1"/>
    <property type="molecule type" value="Genomic_DNA"/>
</dbReference>
<dbReference type="PANTHER" id="PTHR48207">
    <property type="entry name" value="SUCCINATE--HYDROXYMETHYLGLUTARATE COA-TRANSFERASE"/>
    <property type="match status" value="1"/>
</dbReference>
<comment type="caution">
    <text evidence="2">The sequence shown here is derived from an EMBL/GenBank/DDBJ whole genome shotgun (WGS) entry which is preliminary data.</text>
</comment>
<evidence type="ECO:0000313" key="2">
    <source>
        <dbReference type="EMBL" id="POF32186.1"/>
    </source>
</evidence>